<dbReference type="Pfam" id="PF00464">
    <property type="entry name" value="SHMT"/>
    <property type="match status" value="1"/>
</dbReference>
<dbReference type="Gene3D" id="3.40.50.1000">
    <property type="entry name" value="HAD superfamily/HAD-like"/>
    <property type="match status" value="1"/>
</dbReference>
<dbReference type="InterPro" id="IPR036412">
    <property type="entry name" value="HAD-like_sf"/>
</dbReference>
<dbReference type="Gene3D" id="3.90.1150.10">
    <property type="entry name" value="Aspartate Aminotransferase, domain 1"/>
    <property type="match status" value="1"/>
</dbReference>
<dbReference type="InterPro" id="IPR015424">
    <property type="entry name" value="PyrdxlP-dep_Trfase"/>
</dbReference>
<dbReference type="InterPro" id="IPR015422">
    <property type="entry name" value="PyrdxlP-dep_Trfase_small"/>
</dbReference>
<evidence type="ECO:0000259" key="3">
    <source>
        <dbReference type="Pfam" id="PF10536"/>
    </source>
</evidence>
<dbReference type="Proteomes" id="UP000594261">
    <property type="component" value="Chromosome 4"/>
</dbReference>
<feature type="region of interest" description="Disordered" evidence="1">
    <location>
        <begin position="496"/>
        <end position="713"/>
    </location>
</feature>
<dbReference type="InterPro" id="IPR044824">
    <property type="entry name" value="MAIN-like"/>
</dbReference>
<dbReference type="Pfam" id="PF00702">
    <property type="entry name" value="Hydrolase"/>
    <property type="match status" value="1"/>
</dbReference>
<evidence type="ECO:0000259" key="2">
    <source>
        <dbReference type="Pfam" id="PF00464"/>
    </source>
</evidence>
<organism evidence="4 5">
    <name type="scientific">Quercus lobata</name>
    <name type="common">Valley oak</name>
    <dbReference type="NCBI Taxonomy" id="97700"/>
    <lineage>
        <taxon>Eukaryota</taxon>
        <taxon>Viridiplantae</taxon>
        <taxon>Streptophyta</taxon>
        <taxon>Embryophyta</taxon>
        <taxon>Tracheophyta</taxon>
        <taxon>Spermatophyta</taxon>
        <taxon>Magnoliopsida</taxon>
        <taxon>eudicotyledons</taxon>
        <taxon>Gunneridae</taxon>
        <taxon>Pentapetalae</taxon>
        <taxon>rosids</taxon>
        <taxon>fabids</taxon>
        <taxon>Fagales</taxon>
        <taxon>Fagaceae</taxon>
        <taxon>Quercus</taxon>
    </lineage>
</organism>
<reference evidence="4 5" key="1">
    <citation type="journal article" date="2016" name="G3 (Bethesda)">
        <title>First Draft Assembly and Annotation of the Genome of a California Endemic Oak Quercus lobata Nee (Fagaceae).</title>
        <authorList>
            <person name="Sork V.L."/>
            <person name="Fitz-Gibbon S.T."/>
            <person name="Puiu D."/>
            <person name="Crepeau M."/>
            <person name="Gugger P.F."/>
            <person name="Sherman R."/>
            <person name="Stevens K."/>
            <person name="Langley C.H."/>
            <person name="Pellegrini M."/>
            <person name="Salzberg S.L."/>
        </authorList>
    </citation>
    <scope>NUCLEOTIDE SEQUENCE [LARGE SCALE GENOMIC DNA]</scope>
    <source>
        <strain evidence="4 5">cv. SW786</strain>
    </source>
</reference>
<evidence type="ECO:0000313" key="4">
    <source>
        <dbReference type="EnsemblPlants" id="QL04p066053:mrna"/>
    </source>
</evidence>
<dbReference type="InParanoid" id="A0A7N2LJB6"/>
<dbReference type="EnsemblPlants" id="QL04p066053:mrna">
    <property type="protein sequence ID" value="QL04p066053:mrna"/>
    <property type="gene ID" value="QL04p066053"/>
</dbReference>
<dbReference type="Gramene" id="QL04p066053:mrna">
    <property type="protein sequence ID" value="QL04p066053:mrna"/>
    <property type="gene ID" value="QL04p066053"/>
</dbReference>
<dbReference type="AlphaFoldDB" id="A0A7N2LJB6"/>
<dbReference type="SUPFAM" id="SSF53383">
    <property type="entry name" value="PLP-dependent transferases"/>
    <property type="match status" value="1"/>
</dbReference>
<dbReference type="CDD" id="cd16415">
    <property type="entry name" value="HAD_dREG-2_like"/>
    <property type="match status" value="1"/>
</dbReference>
<reference evidence="4" key="2">
    <citation type="submission" date="2021-01" db="UniProtKB">
        <authorList>
            <consortium name="EnsemblPlants"/>
        </authorList>
    </citation>
    <scope>IDENTIFICATION</scope>
</reference>
<dbReference type="PANTHER" id="PTHR46033">
    <property type="entry name" value="PROTEIN MAIN-LIKE 2"/>
    <property type="match status" value="1"/>
</dbReference>
<evidence type="ECO:0000313" key="5">
    <source>
        <dbReference type="Proteomes" id="UP000594261"/>
    </source>
</evidence>
<protein>
    <recommendedName>
        <fullName evidence="6">Aminotransferase-like plant mobile domain-containing protein</fullName>
    </recommendedName>
</protein>
<dbReference type="InterPro" id="IPR023214">
    <property type="entry name" value="HAD_sf"/>
</dbReference>
<dbReference type="NCBIfam" id="TIGR01549">
    <property type="entry name" value="HAD-SF-IA-v1"/>
    <property type="match status" value="1"/>
</dbReference>
<dbReference type="GO" id="GO:0010073">
    <property type="term" value="P:meristem maintenance"/>
    <property type="evidence" value="ECO:0007669"/>
    <property type="project" value="InterPro"/>
</dbReference>
<feature type="compositionally biased region" description="Low complexity" evidence="1">
    <location>
        <begin position="638"/>
        <end position="649"/>
    </location>
</feature>
<dbReference type="InterPro" id="IPR019557">
    <property type="entry name" value="AminoTfrase-like_pln_mobile"/>
</dbReference>
<dbReference type="InterPro" id="IPR039429">
    <property type="entry name" value="SHMT-like_dom"/>
</dbReference>
<name>A0A7N2LJB6_QUELO</name>
<feature type="domain" description="Serine hydroxymethyltransferase-like" evidence="2">
    <location>
        <begin position="1007"/>
        <end position="1066"/>
    </location>
</feature>
<evidence type="ECO:0008006" key="6">
    <source>
        <dbReference type="Google" id="ProtNLM"/>
    </source>
</evidence>
<evidence type="ECO:0000256" key="1">
    <source>
        <dbReference type="SAM" id="MobiDB-lite"/>
    </source>
</evidence>
<proteinExistence type="predicted"/>
<feature type="domain" description="Aminotransferase-like plant mobile" evidence="3">
    <location>
        <begin position="81"/>
        <end position="436"/>
    </location>
</feature>
<accession>A0A7N2LJB6</accession>
<dbReference type="EMBL" id="LRBV02000004">
    <property type="status" value="NOT_ANNOTATED_CDS"/>
    <property type="molecule type" value="Genomic_DNA"/>
</dbReference>
<dbReference type="InterPro" id="IPR006439">
    <property type="entry name" value="HAD-SF_hydro_IA"/>
</dbReference>
<sequence length="1123" mass="124723">MAAANAGRIDYTQPGPIDDSVLTQQATHRSEAIWNGRDPGSITCRSRSSEFSKQPPMVDDRVRNIITTVGLEGLLWVPGREIDNGLITALVERWRPETHTFHMPHGEVTITLQDVEVLLGLPVDGDAISGSTQKTWVNVCRDFLGFQLVTQNNHKQLDGQRILINRLLEEVANPLPPDAEEDQLHKYARCYILPLLGDTIFMDKSGDRVHLMWVQQLENLHNPRRYSWGSACLAWLYRELCRASEDTSQIGGCLLLLQYWAWARFPYLCPTVERGPPVGAYGPSVRGPLSLKWLWVPNKKNRPAHIFRDRYREQLASMLPDQVVWQPYEAHFDDLPPWCVAGRAVWTATVPLVCFHLVEKHTPDRVVRQFGMIQEIPRAVNTDRVLHGIDLRGKIGVNWMQKHAAHILEWGYRFDRRCEAVLGDMPPEHEYHDWFKRVTRRFIDRPGAVVTLLIEGYVRLLRRHPVGTEDHNDITEVLTAVQAMTRVQPPIPEAPIEEAAMPTGPSTSTAPAGCQSRPPVATPQLLPTPDPCASTPHASASPTIPSSIPHPSPTVTIPSPNPHSAPTATIPSPSPHPAPTPTIPSPTHHPSPCPTIPPPTPLPCSGSDVRPPTPQSFLQLSPIPSFDLGTPPDMQQEPPSHSSFSTPSSAIDPPHVQAEQPVGLPTAAEGRPKRISKAPPCGTGGHKHGHNVGPKASDEGHARPPPHYTRRRKIQKRYVNDARPFWQYIVSYSTGCSDSQYFEELYNYYSTNKAWHLCDPDAENVFKALRKAGVKLGVVSNFDTRLRPLMRSLNCDHWFDAVAVSAEVEAEKPNPTIFLKACDLLGVKPEDAVHVGDDRRNDIWGATDAGCDAWLWGSEVHSFKELRKPSISYLAPKQGRTIAVAQNVTSKCHPLTKNTCFGSTAKRVKTIGLEDRPGKPVASAVNAKPNSSFSSVSLDPTNHGVPDAYPITFLKVFSKFMIIYEASDVMEVSKEIPYHCLYCNDCCDDYLGWGYFAYQGGVVFSFLGIDGARVEKILDFASITLNKKSVPGDKSALVPAGIRIGSPAMTTRGFTEKEFVPTADFIHEGVQITLEAKRLVSGSKLQDFLKFVAAADFPLLDNMLNMLNLFSINNIFLFGRMHD</sequence>
<dbReference type="Gene3D" id="1.10.150.720">
    <property type="entry name" value="Haloacid dehalogenase-like hydrolase"/>
    <property type="match status" value="1"/>
</dbReference>
<dbReference type="PANTHER" id="PTHR46033:SF8">
    <property type="entry name" value="PROTEIN MAINTENANCE OF MERISTEMS-LIKE"/>
    <property type="match status" value="1"/>
</dbReference>
<dbReference type="Pfam" id="PF10536">
    <property type="entry name" value="PMD"/>
    <property type="match status" value="1"/>
</dbReference>
<keyword evidence="5" id="KW-1185">Reference proteome</keyword>
<feature type="compositionally biased region" description="Low complexity" evidence="1">
    <location>
        <begin position="533"/>
        <end position="571"/>
    </location>
</feature>
<dbReference type="SUPFAM" id="SSF56784">
    <property type="entry name" value="HAD-like"/>
    <property type="match status" value="1"/>
</dbReference>
<feature type="compositionally biased region" description="Pro residues" evidence="1">
    <location>
        <begin position="572"/>
        <end position="602"/>
    </location>
</feature>
<dbReference type="InterPro" id="IPR044924">
    <property type="entry name" value="HAD-SF_hydro_IA_REG-2-like_cap"/>
</dbReference>